<protein>
    <submittedName>
        <fullName evidence="1">Uncharacterized protein</fullName>
    </submittedName>
</protein>
<gene>
    <name evidence="1" type="ORF">PENTCL1PPCAC_27694</name>
</gene>
<keyword evidence="2" id="KW-1185">Reference proteome</keyword>
<dbReference type="AlphaFoldDB" id="A0AAV5UHZ7"/>
<dbReference type="EMBL" id="BTSX01000006">
    <property type="protein sequence ID" value="GMT05520.1"/>
    <property type="molecule type" value="Genomic_DNA"/>
</dbReference>
<name>A0AAV5UHZ7_9BILA</name>
<reference evidence="1" key="1">
    <citation type="submission" date="2023-10" db="EMBL/GenBank/DDBJ databases">
        <title>Genome assembly of Pristionchus species.</title>
        <authorList>
            <person name="Yoshida K."/>
            <person name="Sommer R.J."/>
        </authorList>
    </citation>
    <scope>NUCLEOTIDE SEQUENCE</scope>
    <source>
        <strain evidence="1">RS0144</strain>
    </source>
</reference>
<dbReference type="Proteomes" id="UP001432027">
    <property type="component" value="Unassembled WGS sequence"/>
</dbReference>
<evidence type="ECO:0000313" key="2">
    <source>
        <dbReference type="Proteomes" id="UP001432027"/>
    </source>
</evidence>
<evidence type="ECO:0000313" key="1">
    <source>
        <dbReference type="EMBL" id="GMT05520.1"/>
    </source>
</evidence>
<organism evidence="1 2">
    <name type="scientific">Pristionchus entomophagus</name>
    <dbReference type="NCBI Taxonomy" id="358040"/>
    <lineage>
        <taxon>Eukaryota</taxon>
        <taxon>Metazoa</taxon>
        <taxon>Ecdysozoa</taxon>
        <taxon>Nematoda</taxon>
        <taxon>Chromadorea</taxon>
        <taxon>Rhabditida</taxon>
        <taxon>Rhabditina</taxon>
        <taxon>Diplogasteromorpha</taxon>
        <taxon>Diplogasteroidea</taxon>
        <taxon>Neodiplogasteridae</taxon>
        <taxon>Pristionchus</taxon>
    </lineage>
</organism>
<sequence length="74" mass="8280">MIRSSCLQYSTLAAHHTHKYGGSEPTFEPFTKTTELYFGCSSLQSLQRYPSFSTASKIHRKIESSMNDVLTASS</sequence>
<accession>A0AAV5UHZ7</accession>
<proteinExistence type="predicted"/>
<comment type="caution">
    <text evidence="1">The sequence shown here is derived from an EMBL/GenBank/DDBJ whole genome shotgun (WGS) entry which is preliminary data.</text>
</comment>